<keyword evidence="8" id="KW-0675">Receptor</keyword>
<evidence type="ECO:0000256" key="9">
    <source>
        <dbReference type="ARBA" id="ARBA00023224"/>
    </source>
</evidence>
<keyword evidence="6" id="KW-0297">G-protein coupled receptor</keyword>
<dbReference type="EMBL" id="CCAG010021821">
    <property type="status" value="NOT_ANNOTATED_CDS"/>
    <property type="molecule type" value="Genomic_DNA"/>
</dbReference>
<dbReference type="Gene3D" id="4.10.1240.10">
    <property type="entry name" value="GPCR, family 2, extracellular hormone receptor domain"/>
    <property type="match status" value="1"/>
</dbReference>
<evidence type="ECO:0000256" key="10">
    <source>
        <dbReference type="SAM" id="Phobius"/>
    </source>
</evidence>
<organism evidence="13 14">
    <name type="scientific">Glossina morsitans morsitans</name>
    <name type="common">Savannah tsetse fly</name>
    <dbReference type="NCBI Taxonomy" id="37546"/>
    <lineage>
        <taxon>Eukaryota</taxon>
        <taxon>Metazoa</taxon>
        <taxon>Ecdysozoa</taxon>
        <taxon>Arthropoda</taxon>
        <taxon>Hexapoda</taxon>
        <taxon>Insecta</taxon>
        <taxon>Pterygota</taxon>
        <taxon>Neoptera</taxon>
        <taxon>Endopterygota</taxon>
        <taxon>Diptera</taxon>
        <taxon>Brachycera</taxon>
        <taxon>Muscomorpha</taxon>
        <taxon>Hippoboscoidea</taxon>
        <taxon>Glossinidae</taxon>
        <taxon>Glossina</taxon>
    </lineage>
</organism>
<evidence type="ECO:0000256" key="5">
    <source>
        <dbReference type="ARBA" id="ARBA00022989"/>
    </source>
</evidence>
<proteinExistence type="inferred from homology"/>
<dbReference type="InterPro" id="IPR036445">
    <property type="entry name" value="GPCR_2_extracell_dom_sf"/>
</dbReference>
<dbReference type="STRING" id="37546.A0A1B0GFE3"/>
<evidence type="ECO:0000259" key="12">
    <source>
        <dbReference type="PROSITE" id="PS50261"/>
    </source>
</evidence>
<evidence type="ECO:0000256" key="7">
    <source>
        <dbReference type="ARBA" id="ARBA00023136"/>
    </source>
</evidence>
<comment type="similarity">
    <text evidence="2">Belongs to the G-protein coupled receptor 2 family.</text>
</comment>
<dbReference type="EnsemblMetazoa" id="GMOY012023-RA">
    <property type="protein sequence ID" value="GMOY012023-PA"/>
    <property type="gene ID" value="GMOY012023"/>
</dbReference>
<dbReference type="PRINTS" id="PR01127">
    <property type="entry name" value="DIUHORMONER"/>
</dbReference>
<keyword evidence="14" id="KW-1185">Reference proteome</keyword>
<dbReference type="GO" id="GO:0007188">
    <property type="term" value="P:adenylate cyclase-modulating G protein-coupled receptor signaling pathway"/>
    <property type="evidence" value="ECO:0007669"/>
    <property type="project" value="TreeGrafter"/>
</dbReference>
<dbReference type="PANTHER" id="PTHR45620:SF15">
    <property type="entry name" value="DIURETIC HORMONE 44 RECEPTOR 1-RELATED"/>
    <property type="match status" value="1"/>
</dbReference>
<evidence type="ECO:0000313" key="14">
    <source>
        <dbReference type="Proteomes" id="UP000092444"/>
    </source>
</evidence>
<dbReference type="InterPro" id="IPR050332">
    <property type="entry name" value="GPCR_2"/>
</dbReference>
<dbReference type="InterPro" id="IPR001879">
    <property type="entry name" value="GPCR_2_extracellular_dom"/>
</dbReference>
<dbReference type="GO" id="GO:0008036">
    <property type="term" value="F:diuretic hormone receptor activity"/>
    <property type="evidence" value="ECO:0007669"/>
    <property type="project" value="InterPro"/>
</dbReference>
<dbReference type="Gene3D" id="1.20.1070.10">
    <property type="entry name" value="Rhodopsin 7-helix transmembrane proteins"/>
    <property type="match status" value="1"/>
</dbReference>
<evidence type="ECO:0000256" key="3">
    <source>
        <dbReference type="ARBA" id="ARBA00022475"/>
    </source>
</evidence>
<dbReference type="GO" id="GO:0007166">
    <property type="term" value="P:cell surface receptor signaling pathway"/>
    <property type="evidence" value="ECO:0007669"/>
    <property type="project" value="InterPro"/>
</dbReference>
<keyword evidence="9" id="KW-0807">Transducer</keyword>
<evidence type="ECO:0000256" key="8">
    <source>
        <dbReference type="ARBA" id="ARBA00023170"/>
    </source>
</evidence>
<comment type="subcellular location">
    <subcellularLocation>
        <location evidence="1">Cell membrane</location>
        <topology evidence="1">Multi-pass membrane protein</topology>
    </subcellularLocation>
</comment>
<dbReference type="PRINTS" id="PR00249">
    <property type="entry name" value="GPCRSECRETIN"/>
</dbReference>
<evidence type="ECO:0000259" key="11">
    <source>
        <dbReference type="PROSITE" id="PS50227"/>
    </source>
</evidence>
<dbReference type="SUPFAM" id="SSF111418">
    <property type="entry name" value="Hormone receptor domain"/>
    <property type="match status" value="1"/>
</dbReference>
<dbReference type="Pfam" id="PF02793">
    <property type="entry name" value="HRM"/>
    <property type="match status" value="1"/>
</dbReference>
<dbReference type="InterPro" id="IPR017981">
    <property type="entry name" value="GPCR_2-like_7TM"/>
</dbReference>
<evidence type="ECO:0000313" key="13">
    <source>
        <dbReference type="EnsemblMetazoa" id="GMOY012023-PA"/>
    </source>
</evidence>
<feature type="transmembrane region" description="Helical" evidence="10">
    <location>
        <begin position="147"/>
        <end position="174"/>
    </location>
</feature>
<dbReference type="PROSITE" id="PS50227">
    <property type="entry name" value="G_PROTEIN_RECEP_F2_3"/>
    <property type="match status" value="1"/>
</dbReference>
<accession>A0A1B0GFE3</accession>
<dbReference type="PROSITE" id="PS50261">
    <property type="entry name" value="G_PROTEIN_RECEP_F2_4"/>
    <property type="match status" value="1"/>
</dbReference>
<keyword evidence="4 10" id="KW-0812">Transmembrane</keyword>
<name>A0A1B0GFE3_GLOMM</name>
<feature type="domain" description="G-protein coupled receptors family 2 profile 2" evidence="12">
    <location>
        <begin position="145"/>
        <end position="227"/>
    </location>
</feature>
<dbReference type="GO" id="GO:0017046">
    <property type="term" value="F:peptide hormone binding"/>
    <property type="evidence" value="ECO:0007669"/>
    <property type="project" value="TreeGrafter"/>
</dbReference>
<evidence type="ECO:0000256" key="2">
    <source>
        <dbReference type="ARBA" id="ARBA00005314"/>
    </source>
</evidence>
<keyword evidence="3" id="KW-1003">Cell membrane</keyword>
<protein>
    <submittedName>
        <fullName evidence="13">Uncharacterized protein</fullName>
    </submittedName>
</protein>
<feature type="domain" description="G-protein coupled receptors family 2 profile 1" evidence="11">
    <location>
        <begin position="50"/>
        <end position="130"/>
    </location>
</feature>
<feature type="transmembrane region" description="Helical" evidence="10">
    <location>
        <begin position="195"/>
        <end position="222"/>
    </location>
</feature>
<keyword evidence="5 10" id="KW-1133">Transmembrane helix</keyword>
<dbReference type="InterPro" id="IPR000832">
    <property type="entry name" value="GPCR_2_secretin-like"/>
</dbReference>
<dbReference type="SMART" id="SM00008">
    <property type="entry name" value="HormR"/>
    <property type="match status" value="1"/>
</dbReference>
<dbReference type="GO" id="GO:0008528">
    <property type="term" value="F:G protein-coupled peptide receptor activity"/>
    <property type="evidence" value="ECO:0007669"/>
    <property type="project" value="TreeGrafter"/>
</dbReference>
<dbReference type="PANTHER" id="PTHR45620">
    <property type="entry name" value="PDF RECEPTOR-LIKE PROTEIN-RELATED"/>
    <property type="match status" value="1"/>
</dbReference>
<dbReference type="AlphaFoldDB" id="A0A1B0GFE3"/>
<keyword evidence="7 10" id="KW-0472">Membrane</keyword>
<evidence type="ECO:0000256" key="1">
    <source>
        <dbReference type="ARBA" id="ARBA00004651"/>
    </source>
</evidence>
<evidence type="ECO:0000256" key="6">
    <source>
        <dbReference type="ARBA" id="ARBA00023040"/>
    </source>
</evidence>
<dbReference type="GO" id="GO:0005886">
    <property type="term" value="C:plasma membrane"/>
    <property type="evidence" value="ECO:0007669"/>
    <property type="project" value="UniProtKB-SubCell"/>
</dbReference>
<reference evidence="13" key="1">
    <citation type="submission" date="2020-05" db="UniProtKB">
        <authorList>
            <consortium name="EnsemblMetazoa"/>
        </authorList>
    </citation>
    <scope>IDENTIFICATION</scope>
    <source>
        <strain evidence="13">Yale</strain>
    </source>
</reference>
<evidence type="ECO:0000256" key="4">
    <source>
        <dbReference type="ARBA" id="ARBA00022692"/>
    </source>
</evidence>
<dbReference type="Pfam" id="PF00002">
    <property type="entry name" value="7tm_2"/>
    <property type="match status" value="1"/>
</dbReference>
<dbReference type="Proteomes" id="UP000092444">
    <property type="component" value="Unassembled WGS sequence"/>
</dbReference>
<dbReference type="InterPro" id="IPR002001">
    <property type="entry name" value="GPCR_2_diuretic_rcpt"/>
</dbReference>
<sequence>MNTSSTHSFAASASVSASAINFVNNDLIPSTVTHSSQDDLGDINQSAELQCLLQEHIDTTTFGNTTEYCLTQFDTILCWPRTPRATVALLPCLDEFQGIQYDSTQNATRYCQANGTWEKYTNYDACMHLPATVTVPEFEPIIELPTIIYYIGYTISLISLTMAILVFAYFKVLIKHSFCPSLNRLARIAFHSTQFISLRISLGSCIILVVLFHFFTLTNFFWMLVEGERRLMIYSAEYLLTQVPHRMQFLSELRAEKLLNHRYFSFT</sequence>